<proteinExistence type="predicted"/>
<comment type="caution">
    <text evidence="2">The sequence shown here is derived from an EMBL/GenBank/DDBJ whole genome shotgun (WGS) entry which is preliminary data.</text>
</comment>
<gene>
    <name evidence="2" type="ORF">J2T60_000723</name>
</gene>
<keyword evidence="1" id="KW-0732">Signal</keyword>
<evidence type="ECO:0000256" key="1">
    <source>
        <dbReference type="SAM" id="SignalP"/>
    </source>
</evidence>
<feature type="signal peptide" evidence="1">
    <location>
        <begin position="1"/>
        <end position="27"/>
    </location>
</feature>
<dbReference type="Proteomes" id="UP001523550">
    <property type="component" value="Unassembled WGS sequence"/>
</dbReference>
<reference evidence="2 3" key="1">
    <citation type="submission" date="2022-03" db="EMBL/GenBank/DDBJ databases">
        <title>Genomic Encyclopedia of Type Strains, Phase III (KMG-III): the genomes of soil and plant-associated and newly described type strains.</title>
        <authorList>
            <person name="Whitman W."/>
        </authorList>
    </citation>
    <scope>NUCLEOTIDE SEQUENCE [LARGE SCALE GENOMIC DNA]</scope>
    <source>
        <strain evidence="2 3">BSker1</strain>
    </source>
</reference>
<sequence>MKPTSLSQLRPQVSLALLLALPMAAQAVPVLNETLDTITVCRDGTYLNGQPFTSDTQGEGHERWPESASELRVDSFRNPEFRAIPTPPDYLVIQETADGLSGNARLSINGVTLELSLNWNEAEGLSWQKLQARIAEDEYLGIAADSIYWRPASNLVASSLPRSSLNTALEEGATLRFQDQSAKDHAALESAILARPFQQGRELCWNEAD</sequence>
<dbReference type="RefSeq" id="WP_253445554.1">
    <property type="nucleotide sequence ID" value="NZ_JALJYF010000001.1"/>
</dbReference>
<name>A0ABT1G8X8_9GAMM</name>
<organism evidence="2 3">
    <name type="scientific">Natronospira proteinivora</name>
    <dbReference type="NCBI Taxonomy" id="1807133"/>
    <lineage>
        <taxon>Bacteria</taxon>
        <taxon>Pseudomonadati</taxon>
        <taxon>Pseudomonadota</taxon>
        <taxon>Gammaproteobacteria</taxon>
        <taxon>Natronospirales</taxon>
        <taxon>Natronospiraceae</taxon>
        <taxon>Natronospira</taxon>
    </lineage>
</organism>
<evidence type="ECO:0000313" key="2">
    <source>
        <dbReference type="EMBL" id="MCP1726758.1"/>
    </source>
</evidence>
<evidence type="ECO:0000313" key="3">
    <source>
        <dbReference type="Proteomes" id="UP001523550"/>
    </source>
</evidence>
<protein>
    <submittedName>
        <fullName evidence="2">Uncharacterized protein</fullName>
    </submittedName>
</protein>
<feature type="chain" id="PRO_5045169956" evidence="1">
    <location>
        <begin position="28"/>
        <end position="209"/>
    </location>
</feature>
<dbReference type="EMBL" id="JALJYF010000001">
    <property type="protein sequence ID" value="MCP1726758.1"/>
    <property type="molecule type" value="Genomic_DNA"/>
</dbReference>
<keyword evidence="3" id="KW-1185">Reference proteome</keyword>
<accession>A0ABT1G8X8</accession>